<organism evidence="2 3">
    <name type="scientific">Tenuifilum thalassicum</name>
    <dbReference type="NCBI Taxonomy" id="2590900"/>
    <lineage>
        <taxon>Bacteria</taxon>
        <taxon>Pseudomonadati</taxon>
        <taxon>Bacteroidota</taxon>
        <taxon>Bacteroidia</taxon>
        <taxon>Bacteroidales</taxon>
        <taxon>Tenuifilaceae</taxon>
        <taxon>Tenuifilum</taxon>
    </lineage>
</organism>
<proteinExistence type="predicted"/>
<evidence type="ECO:0000313" key="2">
    <source>
        <dbReference type="EMBL" id="QKG79988.1"/>
    </source>
</evidence>
<sequence length="108" mass="12174">MDKKRAAISLNKLTPDLLKKFREAYPYGYQESVFKVTKPNGDFFHAVTLETEDAIYLVKVPVKIDTKIKDEDEDKDLFGGDSDDTIGSDGDDFPEDIAVDDDTDSFDD</sequence>
<name>A0A7D3XVN3_9BACT</name>
<reference evidence="2 3" key="1">
    <citation type="submission" date="2019-07" db="EMBL/GenBank/DDBJ databases">
        <title>Thalassofilum flectens gen. nov., sp. nov., a novel moderate thermophilic anaerobe from a shallow sea hot spring in Kunashir Island (Russia), representing a new family in the order Bacteroidales, and proposal of Thalassofilacea fam. nov.</title>
        <authorList>
            <person name="Kochetkova T.V."/>
            <person name="Podosokorskaya O.A."/>
            <person name="Novikov A."/>
            <person name="Elcheninov A.G."/>
            <person name="Toshchakov S.V."/>
            <person name="Kublanov I.V."/>
        </authorList>
    </citation>
    <scope>NUCLEOTIDE SEQUENCE [LARGE SCALE GENOMIC DNA]</scope>
    <source>
        <strain evidence="2 3">38-H</strain>
    </source>
</reference>
<dbReference type="RefSeq" id="WP_173074291.1">
    <property type="nucleotide sequence ID" value="NZ_CP041345.1"/>
</dbReference>
<feature type="region of interest" description="Disordered" evidence="1">
    <location>
        <begin position="73"/>
        <end position="108"/>
    </location>
</feature>
<dbReference type="EMBL" id="CP041345">
    <property type="protein sequence ID" value="QKG79988.1"/>
    <property type="molecule type" value="Genomic_DNA"/>
</dbReference>
<evidence type="ECO:0000256" key="1">
    <source>
        <dbReference type="SAM" id="MobiDB-lite"/>
    </source>
</evidence>
<evidence type="ECO:0008006" key="4">
    <source>
        <dbReference type="Google" id="ProtNLM"/>
    </source>
</evidence>
<dbReference type="Proteomes" id="UP000500961">
    <property type="component" value="Chromosome"/>
</dbReference>
<accession>A0A7D3XVN3</accession>
<evidence type="ECO:0000313" key="3">
    <source>
        <dbReference type="Proteomes" id="UP000500961"/>
    </source>
</evidence>
<dbReference type="KEGG" id="ttz:FHG85_06830"/>
<protein>
    <recommendedName>
        <fullName evidence="4">DNA primase</fullName>
    </recommendedName>
</protein>
<keyword evidence="3" id="KW-1185">Reference proteome</keyword>
<dbReference type="AlphaFoldDB" id="A0A7D3XVN3"/>
<gene>
    <name evidence="2" type="ORF">FHG85_06830</name>
</gene>